<dbReference type="EMBL" id="JAAALK010001118">
    <property type="protein sequence ID" value="KAG8043170.1"/>
    <property type="molecule type" value="Genomic_DNA"/>
</dbReference>
<dbReference type="InterPro" id="IPR026992">
    <property type="entry name" value="DIOX_N"/>
</dbReference>
<comment type="caution">
    <text evidence="10">The sequence shown here is derived from an EMBL/GenBank/DDBJ whole genome shotgun (WGS) entry which is preliminary data.</text>
</comment>
<keyword evidence="3 7" id="KW-0560">Oxidoreductase</keyword>
<dbReference type="EMBL" id="JAAALK010000082">
    <property type="protein sequence ID" value="KAG8085639.1"/>
    <property type="molecule type" value="Genomic_DNA"/>
</dbReference>
<dbReference type="GO" id="GO:0016491">
    <property type="term" value="F:oxidoreductase activity"/>
    <property type="evidence" value="ECO:0007669"/>
    <property type="project" value="UniProtKB-KW"/>
</dbReference>
<protein>
    <recommendedName>
        <fullName evidence="9">Fe2OG dioxygenase domain-containing protein</fullName>
    </recommendedName>
</protein>
<evidence type="ECO:0000256" key="4">
    <source>
        <dbReference type="ARBA" id="ARBA00023004"/>
    </source>
</evidence>
<sequence length="415" mass="44504">MVESTKLVAMVESAEGGGWLATKGGETDGGMGGANESVVFDLWRQTKIPAPFVWPRADVLLSSSSAAAAAAREEELDVPAVDLGAALRGADGMRLAAVQVAAACASHGFFQVIGHGVDPALARAALDGAAGFFRLPLATKQRARRAPGTVTGYTTAHADRFVANLPWKETLSFSHRHDAGAGSNVADYIASTLGNEFKPLGDVYQAYCEAMEEVSLAIMAVLGESLGLGSAYYREFFADSSSIMRCNYYPACPEPERTLGTGPHCDPSALTVLLQDGDVDGLQVLVGGSWRPVRPKPGALVVNIGDTFMALTNGRYKSCMHRAVVHRERERRSLAFFLSPREDRVVRPPVAGACVERRLYPDFTWADLMSFTQRHYRADTRTLDAFARWLRPPACSSGAPPPPSSPPTATQQTTV</sequence>
<dbReference type="PROSITE" id="PS51471">
    <property type="entry name" value="FE2OG_OXY"/>
    <property type="match status" value="1"/>
</dbReference>
<evidence type="ECO:0000256" key="1">
    <source>
        <dbReference type="ARBA" id="ARBA00001961"/>
    </source>
</evidence>
<dbReference type="InterPro" id="IPR005123">
    <property type="entry name" value="Oxoglu/Fe-dep_dioxygenase_dom"/>
</dbReference>
<feature type="domain" description="Fe2OG dioxygenase" evidence="9">
    <location>
        <begin position="239"/>
        <end position="340"/>
    </location>
</feature>
<evidence type="ECO:0000256" key="7">
    <source>
        <dbReference type="RuleBase" id="RU003682"/>
    </source>
</evidence>
<dbReference type="GO" id="GO:0046872">
    <property type="term" value="F:metal ion binding"/>
    <property type="evidence" value="ECO:0007669"/>
    <property type="project" value="UniProtKB-KW"/>
</dbReference>
<evidence type="ECO:0000256" key="8">
    <source>
        <dbReference type="SAM" id="MobiDB-lite"/>
    </source>
</evidence>
<evidence type="ECO:0000256" key="6">
    <source>
        <dbReference type="ARBA" id="ARBA00050797"/>
    </source>
</evidence>
<comment type="cofactor">
    <cofactor evidence="1">
        <name>L-ascorbate</name>
        <dbReference type="ChEBI" id="CHEBI:38290"/>
    </cofactor>
</comment>
<reference evidence="10" key="1">
    <citation type="journal article" date="2021" name="bioRxiv">
        <title>Whole Genome Assembly and Annotation of Northern Wild Rice, Zizania palustris L., Supports a Whole Genome Duplication in the Zizania Genus.</title>
        <authorList>
            <person name="Haas M."/>
            <person name="Kono T."/>
            <person name="Macchietto M."/>
            <person name="Millas R."/>
            <person name="McGilp L."/>
            <person name="Shao M."/>
            <person name="Duquette J."/>
            <person name="Hirsch C.N."/>
            <person name="Kimball J."/>
        </authorList>
    </citation>
    <scope>NUCLEOTIDE SEQUENCE</scope>
    <source>
        <tissue evidence="10">Fresh leaf tissue</tissue>
    </source>
</reference>
<dbReference type="GO" id="GO:0009685">
    <property type="term" value="P:gibberellin metabolic process"/>
    <property type="evidence" value="ECO:0007669"/>
    <property type="project" value="UniProtKB-ARBA"/>
</dbReference>
<dbReference type="OrthoDB" id="288590at2759"/>
<dbReference type="InterPro" id="IPR050231">
    <property type="entry name" value="Iron_ascorbate_oxido_reductase"/>
</dbReference>
<dbReference type="AlphaFoldDB" id="A0A8J5UZE0"/>
<dbReference type="FunFam" id="2.60.120.330:FF:000003">
    <property type="entry name" value="Gibberellin 20 oxidase 2"/>
    <property type="match status" value="1"/>
</dbReference>
<evidence type="ECO:0000313" key="11">
    <source>
        <dbReference type="EMBL" id="KAG8085639.1"/>
    </source>
</evidence>
<accession>A0A8J5UZE0</accession>
<dbReference type="PANTHER" id="PTHR47990">
    <property type="entry name" value="2-OXOGLUTARATE (2OG) AND FE(II)-DEPENDENT OXYGENASE SUPERFAMILY PROTEIN-RELATED"/>
    <property type="match status" value="1"/>
</dbReference>
<comment type="similarity">
    <text evidence="7">Belongs to the iron/ascorbate-dependent oxidoreductase family.</text>
</comment>
<evidence type="ECO:0000256" key="2">
    <source>
        <dbReference type="ARBA" id="ARBA00022723"/>
    </source>
</evidence>
<name>A0A8J5UZE0_ZIZPA</name>
<keyword evidence="4 7" id="KW-0408">Iron</keyword>
<gene>
    <name evidence="11" type="ORF">GUJ93_ZPchr0010g9926</name>
    <name evidence="10" type="ORF">GUJ93_ZPchr0445g33604</name>
</gene>
<evidence type="ECO:0000313" key="10">
    <source>
        <dbReference type="EMBL" id="KAG8043170.1"/>
    </source>
</evidence>
<proteinExistence type="inferred from homology"/>
<organism evidence="10 12">
    <name type="scientific">Zizania palustris</name>
    <name type="common">Northern wild rice</name>
    <dbReference type="NCBI Taxonomy" id="103762"/>
    <lineage>
        <taxon>Eukaryota</taxon>
        <taxon>Viridiplantae</taxon>
        <taxon>Streptophyta</taxon>
        <taxon>Embryophyta</taxon>
        <taxon>Tracheophyta</taxon>
        <taxon>Spermatophyta</taxon>
        <taxon>Magnoliopsida</taxon>
        <taxon>Liliopsida</taxon>
        <taxon>Poales</taxon>
        <taxon>Poaceae</taxon>
        <taxon>BOP clade</taxon>
        <taxon>Oryzoideae</taxon>
        <taxon>Oryzeae</taxon>
        <taxon>Zizaniinae</taxon>
        <taxon>Zizania</taxon>
    </lineage>
</organism>
<keyword evidence="2 7" id="KW-0479">Metal-binding</keyword>
<comment type="catalytic activity">
    <reaction evidence="6">
        <text>gibberellin A53 + 2 2-oxoglutarate + 3 O2 + H(+) = gibberellin A20 + 2 succinate + 3 CO2 + 2 H2O</text>
        <dbReference type="Rhea" id="RHEA:60796"/>
        <dbReference type="ChEBI" id="CHEBI:15377"/>
        <dbReference type="ChEBI" id="CHEBI:15378"/>
        <dbReference type="ChEBI" id="CHEBI:15379"/>
        <dbReference type="ChEBI" id="CHEBI:16526"/>
        <dbReference type="ChEBI" id="CHEBI:16810"/>
        <dbReference type="ChEBI" id="CHEBI:30031"/>
        <dbReference type="ChEBI" id="CHEBI:58526"/>
        <dbReference type="ChEBI" id="CHEBI:143954"/>
    </reaction>
    <physiologicalReaction direction="left-to-right" evidence="6">
        <dbReference type="Rhea" id="RHEA:60797"/>
    </physiologicalReaction>
</comment>
<keyword evidence="12" id="KW-1185">Reference proteome</keyword>
<dbReference type="Pfam" id="PF03171">
    <property type="entry name" value="2OG-FeII_Oxy"/>
    <property type="match status" value="1"/>
</dbReference>
<evidence type="ECO:0000256" key="5">
    <source>
        <dbReference type="ARBA" id="ARBA00050508"/>
    </source>
</evidence>
<reference evidence="10" key="2">
    <citation type="submission" date="2021-02" db="EMBL/GenBank/DDBJ databases">
        <authorList>
            <person name="Kimball J.A."/>
            <person name="Haas M.W."/>
            <person name="Macchietto M."/>
            <person name="Kono T."/>
            <person name="Duquette J."/>
            <person name="Shao M."/>
        </authorList>
    </citation>
    <scope>NUCLEOTIDE SEQUENCE</scope>
    <source>
        <tissue evidence="10">Fresh leaf tissue</tissue>
    </source>
</reference>
<dbReference type="InterPro" id="IPR044861">
    <property type="entry name" value="IPNS-like_FE2OG_OXY"/>
</dbReference>
<evidence type="ECO:0000313" key="12">
    <source>
        <dbReference type="Proteomes" id="UP000729402"/>
    </source>
</evidence>
<dbReference type="Pfam" id="PF14226">
    <property type="entry name" value="DIOX_N"/>
    <property type="match status" value="1"/>
</dbReference>
<evidence type="ECO:0000259" key="9">
    <source>
        <dbReference type="PROSITE" id="PS51471"/>
    </source>
</evidence>
<dbReference type="Proteomes" id="UP000729402">
    <property type="component" value="Unassembled WGS sequence"/>
</dbReference>
<comment type="catalytic activity">
    <reaction evidence="5">
        <text>gibberellin A12 + 2 2-oxoglutarate + 3 O2 + H(+) = gibberellin A9 + 2 succinate + 3 CO2 + 2 H2O</text>
        <dbReference type="Rhea" id="RHEA:60772"/>
        <dbReference type="ChEBI" id="CHEBI:15377"/>
        <dbReference type="ChEBI" id="CHEBI:15378"/>
        <dbReference type="ChEBI" id="CHEBI:15379"/>
        <dbReference type="ChEBI" id="CHEBI:16526"/>
        <dbReference type="ChEBI" id="CHEBI:16810"/>
        <dbReference type="ChEBI" id="CHEBI:30031"/>
        <dbReference type="ChEBI" id="CHEBI:58627"/>
        <dbReference type="ChEBI" id="CHEBI:73255"/>
    </reaction>
    <physiologicalReaction direction="left-to-right" evidence="5">
        <dbReference type="Rhea" id="RHEA:60773"/>
    </physiologicalReaction>
</comment>
<feature type="region of interest" description="Disordered" evidence="8">
    <location>
        <begin position="394"/>
        <end position="415"/>
    </location>
</feature>
<evidence type="ECO:0000256" key="3">
    <source>
        <dbReference type="ARBA" id="ARBA00023002"/>
    </source>
</evidence>